<protein>
    <recommendedName>
        <fullName evidence="4">DUF2642 domain-containing protein</fullName>
    </recommendedName>
</protein>
<sequence>MNAMLSGKYRSARRSIRILSARIELLEHRVEHLEETVQSHILPLPLTRERLHSLVGTSLTVQVFDQKIQGTLLSVQPDFLELMDQEGRRVIIPAERITAIDPE</sequence>
<gene>
    <name evidence="2" type="ORF">J41TS12_20910</name>
</gene>
<keyword evidence="3" id="KW-1185">Reference proteome</keyword>
<keyword evidence="1" id="KW-0175">Coiled coil</keyword>
<name>A0A919XUP5_9BACL</name>
<reference evidence="2 3" key="1">
    <citation type="submission" date="2021-03" db="EMBL/GenBank/DDBJ databases">
        <title>Antimicrobial resistance genes in bacteria isolated from Japanese honey, and their potential for conferring macrolide and lincosamide resistance in the American foulbrood pathogen Paenibacillus larvae.</title>
        <authorList>
            <person name="Okamoto M."/>
            <person name="Kumagai M."/>
            <person name="Kanamori H."/>
            <person name="Takamatsu D."/>
        </authorList>
    </citation>
    <scope>NUCLEOTIDE SEQUENCE [LARGE SCALE GENOMIC DNA]</scope>
    <source>
        <strain evidence="2 3">J41TS12</strain>
    </source>
</reference>
<feature type="coiled-coil region" evidence="1">
    <location>
        <begin position="9"/>
        <end position="36"/>
    </location>
</feature>
<evidence type="ECO:0000313" key="3">
    <source>
        <dbReference type="Proteomes" id="UP000681162"/>
    </source>
</evidence>
<dbReference type="EMBL" id="BORR01000006">
    <property type="protein sequence ID" value="GIO37230.1"/>
    <property type="molecule type" value="Genomic_DNA"/>
</dbReference>
<accession>A0A919XUP5</accession>
<dbReference type="RefSeq" id="WP_212939511.1">
    <property type="nucleotide sequence ID" value="NZ_BORR01000006.1"/>
</dbReference>
<comment type="caution">
    <text evidence="2">The sequence shown here is derived from an EMBL/GenBank/DDBJ whole genome shotgun (WGS) entry which is preliminary data.</text>
</comment>
<dbReference type="Pfam" id="PF10842">
    <property type="entry name" value="DUF2642"/>
    <property type="match status" value="1"/>
</dbReference>
<evidence type="ECO:0008006" key="4">
    <source>
        <dbReference type="Google" id="ProtNLM"/>
    </source>
</evidence>
<organism evidence="2 3">
    <name type="scientific">Paenibacillus antibioticophila</name>
    <dbReference type="NCBI Taxonomy" id="1274374"/>
    <lineage>
        <taxon>Bacteria</taxon>
        <taxon>Bacillati</taxon>
        <taxon>Bacillota</taxon>
        <taxon>Bacilli</taxon>
        <taxon>Bacillales</taxon>
        <taxon>Paenibacillaceae</taxon>
        <taxon>Paenibacillus</taxon>
    </lineage>
</organism>
<dbReference type="InterPro" id="IPR020139">
    <property type="entry name" value="DUF2642"/>
</dbReference>
<dbReference type="AlphaFoldDB" id="A0A919XUP5"/>
<evidence type="ECO:0000256" key="1">
    <source>
        <dbReference type="SAM" id="Coils"/>
    </source>
</evidence>
<proteinExistence type="predicted"/>
<dbReference type="Proteomes" id="UP000681162">
    <property type="component" value="Unassembled WGS sequence"/>
</dbReference>
<evidence type="ECO:0000313" key="2">
    <source>
        <dbReference type="EMBL" id="GIO37230.1"/>
    </source>
</evidence>